<evidence type="ECO:0000313" key="3">
    <source>
        <dbReference type="EMBL" id="PNW84653.1"/>
    </source>
</evidence>
<feature type="chain" id="PRO_5014464274" evidence="2">
    <location>
        <begin position="30"/>
        <end position="473"/>
    </location>
</feature>
<dbReference type="RefSeq" id="XP_042925677.1">
    <property type="nucleotide sequence ID" value="XM_043060548.1"/>
</dbReference>
<feature type="region of interest" description="Disordered" evidence="1">
    <location>
        <begin position="161"/>
        <end position="181"/>
    </location>
</feature>
<proteinExistence type="predicted"/>
<dbReference type="PaxDb" id="3055-EDP00221"/>
<reference evidence="3 4" key="1">
    <citation type="journal article" date="2007" name="Science">
        <title>The Chlamydomonas genome reveals the evolution of key animal and plant functions.</title>
        <authorList>
            <person name="Merchant S.S."/>
            <person name="Prochnik S.E."/>
            <person name="Vallon O."/>
            <person name="Harris E.H."/>
            <person name="Karpowicz S.J."/>
            <person name="Witman G.B."/>
            <person name="Terry A."/>
            <person name="Salamov A."/>
            <person name="Fritz-Laylin L.K."/>
            <person name="Marechal-Drouard L."/>
            <person name="Marshall W.F."/>
            <person name="Qu L.H."/>
            <person name="Nelson D.R."/>
            <person name="Sanderfoot A.A."/>
            <person name="Spalding M.H."/>
            <person name="Kapitonov V.V."/>
            <person name="Ren Q."/>
            <person name="Ferris P."/>
            <person name="Lindquist E."/>
            <person name="Shapiro H."/>
            <person name="Lucas S.M."/>
            <person name="Grimwood J."/>
            <person name="Schmutz J."/>
            <person name="Cardol P."/>
            <person name="Cerutti H."/>
            <person name="Chanfreau G."/>
            <person name="Chen C.L."/>
            <person name="Cognat V."/>
            <person name="Croft M.T."/>
            <person name="Dent R."/>
            <person name="Dutcher S."/>
            <person name="Fernandez E."/>
            <person name="Fukuzawa H."/>
            <person name="Gonzalez-Ballester D."/>
            <person name="Gonzalez-Halphen D."/>
            <person name="Hallmann A."/>
            <person name="Hanikenne M."/>
            <person name="Hippler M."/>
            <person name="Inwood W."/>
            <person name="Jabbari K."/>
            <person name="Kalanon M."/>
            <person name="Kuras R."/>
            <person name="Lefebvre P.A."/>
            <person name="Lemaire S.D."/>
            <person name="Lobanov A.V."/>
            <person name="Lohr M."/>
            <person name="Manuell A."/>
            <person name="Meier I."/>
            <person name="Mets L."/>
            <person name="Mittag M."/>
            <person name="Mittelmeier T."/>
            <person name="Moroney J.V."/>
            <person name="Moseley J."/>
            <person name="Napoli C."/>
            <person name="Nedelcu A.M."/>
            <person name="Niyogi K."/>
            <person name="Novoselov S.V."/>
            <person name="Paulsen I.T."/>
            <person name="Pazour G."/>
            <person name="Purton S."/>
            <person name="Ral J.P."/>
            <person name="Riano-Pachon D.M."/>
            <person name="Riekhof W."/>
            <person name="Rymarquis L."/>
            <person name="Schroda M."/>
            <person name="Stern D."/>
            <person name="Umen J."/>
            <person name="Willows R."/>
            <person name="Wilson N."/>
            <person name="Zimmer S.L."/>
            <person name="Allmer J."/>
            <person name="Balk J."/>
            <person name="Bisova K."/>
            <person name="Chen C.J."/>
            <person name="Elias M."/>
            <person name="Gendler K."/>
            <person name="Hauser C."/>
            <person name="Lamb M.R."/>
            <person name="Ledford H."/>
            <person name="Long J.C."/>
            <person name="Minagawa J."/>
            <person name="Page M.D."/>
            <person name="Pan J."/>
            <person name="Pootakham W."/>
            <person name="Roje S."/>
            <person name="Rose A."/>
            <person name="Stahlberg E."/>
            <person name="Terauchi A.M."/>
            <person name="Yang P."/>
            <person name="Ball S."/>
            <person name="Bowler C."/>
            <person name="Dieckmann C.L."/>
            <person name="Gladyshev V.N."/>
            <person name="Green P."/>
            <person name="Jorgensen R."/>
            <person name="Mayfield S."/>
            <person name="Mueller-Roeber B."/>
            <person name="Rajamani S."/>
            <person name="Sayre R.T."/>
            <person name="Brokstein P."/>
            <person name="Dubchak I."/>
            <person name="Goodstein D."/>
            <person name="Hornick L."/>
            <person name="Huang Y.W."/>
            <person name="Jhaveri J."/>
            <person name="Luo Y."/>
            <person name="Martinez D."/>
            <person name="Ngau W.C."/>
            <person name="Otillar B."/>
            <person name="Poliakov A."/>
            <person name="Porter A."/>
            <person name="Szajkowski L."/>
            <person name="Werner G."/>
            <person name="Zhou K."/>
            <person name="Grigoriev I.V."/>
            <person name="Rokhsar D.S."/>
            <person name="Grossman A.R."/>
        </authorList>
    </citation>
    <scope>NUCLEOTIDE SEQUENCE [LARGE SCALE GENOMIC DNA]</scope>
    <source>
        <strain evidence="4">CC-503</strain>
    </source>
</reference>
<keyword evidence="2" id="KW-0732">Signal</keyword>
<sequence length="473" mass="51292">MRYVTRQSLCRRRILLGLLAVWLRCLGRASPTGPAIIHAGNDAAGFAAVPHTVFAESAEEALTQYARLQAGGRTLTAGSSRADTRVVVVNDIAGHFEVLAGVLFTLYRMRRGQQAAAASSIRLARPRVLFTGNPRGPTLNGLMDWLGQDVGNDAEWHALGSGPGGAAAADAPGDRGAGSAAGVDGAWRTPADVVVCVSAELAPKVCAAAVAGVQPQLLVVIVHRADTHTKNSKFLALHPQATRIMALAPHVANLSSHMLKRPVDWSMPVAPFVPAQPCLSKDCLQGFSIQGALRRYKSKHGNGFTRDYGALWARMLELRMQGMAVPPVVVVGKGERRHLMLPRELESSVTFHPWLKYQDFWMLIHRSYALVPAFGMPVYYESRISSTILASLITCVPVIAEQRLLDTYTFLSEEHVFLRQPDEDEAAAMARIAALPEQAIFAKREALCELRGQIDARVDRVLGGYLAEASKAR</sequence>
<keyword evidence="4" id="KW-1185">Reference proteome</keyword>
<dbReference type="GeneID" id="5723108"/>
<gene>
    <name evidence="3" type="ORF">CHLRE_03g153100v5</name>
</gene>
<dbReference type="Proteomes" id="UP000006906">
    <property type="component" value="Chromosome 3"/>
</dbReference>
<feature type="signal peptide" evidence="2">
    <location>
        <begin position="1"/>
        <end position="29"/>
    </location>
</feature>
<name>A0A2K3DVU1_CHLRE</name>
<dbReference type="Gramene" id="PNW84653">
    <property type="protein sequence ID" value="PNW84653"/>
    <property type="gene ID" value="CHLRE_03g153100v5"/>
</dbReference>
<evidence type="ECO:0000256" key="1">
    <source>
        <dbReference type="SAM" id="MobiDB-lite"/>
    </source>
</evidence>
<accession>A0A2K3DVU1</accession>
<evidence type="ECO:0000313" key="4">
    <source>
        <dbReference type="Proteomes" id="UP000006906"/>
    </source>
</evidence>
<organism evidence="3 4">
    <name type="scientific">Chlamydomonas reinhardtii</name>
    <name type="common">Chlamydomonas smithii</name>
    <dbReference type="NCBI Taxonomy" id="3055"/>
    <lineage>
        <taxon>Eukaryota</taxon>
        <taxon>Viridiplantae</taxon>
        <taxon>Chlorophyta</taxon>
        <taxon>core chlorophytes</taxon>
        <taxon>Chlorophyceae</taxon>
        <taxon>CS clade</taxon>
        <taxon>Chlamydomonadales</taxon>
        <taxon>Chlamydomonadaceae</taxon>
        <taxon>Chlamydomonas</taxon>
    </lineage>
</organism>
<dbReference type="InParanoid" id="A0A2K3DVU1"/>
<dbReference type="KEGG" id="cre:CHLRE_03g153100v5"/>
<evidence type="ECO:0000256" key="2">
    <source>
        <dbReference type="SAM" id="SignalP"/>
    </source>
</evidence>
<dbReference type="OrthoDB" id="549336at2759"/>
<dbReference type="ExpressionAtlas" id="A0A2K3DVU1">
    <property type="expression patterns" value="baseline and differential"/>
</dbReference>
<protein>
    <submittedName>
        <fullName evidence="3">Uncharacterized protein</fullName>
    </submittedName>
</protein>
<dbReference type="AlphaFoldDB" id="A0A2K3DVU1"/>
<dbReference type="EMBL" id="CM008964">
    <property type="protein sequence ID" value="PNW84653.1"/>
    <property type="molecule type" value="Genomic_DNA"/>
</dbReference>